<reference evidence="1 2" key="2">
    <citation type="journal article" date="2010" name="Nucleic Acids Res.">
        <title>BeetleBase in 2010: revisions to provide comprehensive genomic information for Tribolium castaneum.</title>
        <authorList>
            <person name="Kim H.S."/>
            <person name="Murphy T."/>
            <person name="Xia J."/>
            <person name="Caragea D."/>
            <person name="Park Y."/>
            <person name="Beeman R.W."/>
            <person name="Lorenzen M.D."/>
            <person name="Butcher S."/>
            <person name="Manak J.R."/>
            <person name="Brown S.J."/>
        </authorList>
    </citation>
    <scope>GENOME REANNOTATION</scope>
    <source>
        <strain evidence="1 2">Georgia GA2</strain>
    </source>
</reference>
<proteinExistence type="predicted"/>
<keyword evidence="2" id="KW-1185">Reference proteome</keyword>
<sequence length="202" mass="22887">MRVLYSKLLSRGDRSVQKVLFGHNRKTNRNVVETKASLTVIHQSDSPSIVVNNERHYVAGTSRFDVDKISFEIWQTNKAIRELISQNCESEKAPQHNDKFSGTKAICCPIDKNQITGANFNDGKNPTLNAFTFDKLASSGPSGNKIYEMEANTYKFTKPDLDALPDVLIRLWNAYRLSNSSIEKLLSISARTNTFYDNYRTV</sequence>
<accession>D6X2N6</accession>
<evidence type="ECO:0000313" key="1">
    <source>
        <dbReference type="EMBL" id="EFA10276.1"/>
    </source>
</evidence>
<reference evidence="1 2" key="1">
    <citation type="journal article" date="2008" name="Nature">
        <title>The genome of the model beetle and pest Tribolium castaneum.</title>
        <authorList>
            <consortium name="Tribolium Genome Sequencing Consortium"/>
            <person name="Richards S."/>
            <person name="Gibbs R.A."/>
            <person name="Weinstock G.M."/>
            <person name="Brown S.J."/>
            <person name="Denell R."/>
            <person name="Beeman R.W."/>
            <person name="Gibbs R."/>
            <person name="Beeman R.W."/>
            <person name="Brown S.J."/>
            <person name="Bucher G."/>
            <person name="Friedrich M."/>
            <person name="Grimmelikhuijzen C.J."/>
            <person name="Klingler M."/>
            <person name="Lorenzen M."/>
            <person name="Richards S."/>
            <person name="Roth S."/>
            <person name="Schroder R."/>
            <person name="Tautz D."/>
            <person name="Zdobnov E.M."/>
            <person name="Muzny D."/>
            <person name="Gibbs R.A."/>
            <person name="Weinstock G.M."/>
            <person name="Attaway T."/>
            <person name="Bell S."/>
            <person name="Buhay C.J."/>
            <person name="Chandrabose M.N."/>
            <person name="Chavez D."/>
            <person name="Clerk-Blankenburg K.P."/>
            <person name="Cree A."/>
            <person name="Dao M."/>
            <person name="Davis C."/>
            <person name="Chacko J."/>
            <person name="Dinh H."/>
            <person name="Dugan-Rocha S."/>
            <person name="Fowler G."/>
            <person name="Garner T.T."/>
            <person name="Garnes J."/>
            <person name="Gnirke A."/>
            <person name="Hawes A."/>
            <person name="Hernandez J."/>
            <person name="Hines S."/>
            <person name="Holder M."/>
            <person name="Hume J."/>
            <person name="Jhangiani S.N."/>
            <person name="Joshi V."/>
            <person name="Khan Z.M."/>
            <person name="Jackson L."/>
            <person name="Kovar C."/>
            <person name="Kowis A."/>
            <person name="Lee S."/>
            <person name="Lewis L.R."/>
            <person name="Margolis J."/>
            <person name="Morgan M."/>
            <person name="Nazareth L.V."/>
            <person name="Nguyen N."/>
            <person name="Okwuonu G."/>
            <person name="Parker D."/>
            <person name="Richards S."/>
            <person name="Ruiz S.J."/>
            <person name="Santibanez J."/>
            <person name="Savard J."/>
            <person name="Scherer S.E."/>
            <person name="Schneider B."/>
            <person name="Sodergren E."/>
            <person name="Tautz D."/>
            <person name="Vattahil S."/>
            <person name="Villasana D."/>
            <person name="White C.S."/>
            <person name="Wright R."/>
            <person name="Park Y."/>
            <person name="Beeman R.W."/>
            <person name="Lord J."/>
            <person name="Oppert B."/>
            <person name="Lorenzen M."/>
            <person name="Brown S."/>
            <person name="Wang L."/>
            <person name="Savard J."/>
            <person name="Tautz D."/>
            <person name="Richards S."/>
            <person name="Weinstock G."/>
            <person name="Gibbs R.A."/>
            <person name="Liu Y."/>
            <person name="Worley K."/>
            <person name="Weinstock G."/>
            <person name="Elsik C.G."/>
            <person name="Reese J.T."/>
            <person name="Elhaik E."/>
            <person name="Landan G."/>
            <person name="Graur D."/>
            <person name="Arensburger P."/>
            <person name="Atkinson P."/>
            <person name="Beeman R.W."/>
            <person name="Beidler J."/>
            <person name="Brown S.J."/>
            <person name="Demuth J.P."/>
            <person name="Drury D.W."/>
            <person name="Du Y.Z."/>
            <person name="Fujiwara H."/>
            <person name="Lorenzen M."/>
            <person name="Maselli V."/>
            <person name="Osanai M."/>
            <person name="Park Y."/>
            <person name="Robertson H.M."/>
            <person name="Tu Z."/>
            <person name="Wang J.J."/>
            <person name="Wang S."/>
            <person name="Richards S."/>
            <person name="Song H."/>
            <person name="Zhang L."/>
            <person name="Sodergren E."/>
            <person name="Werner D."/>
            <person name="Stanke M."/>
            <person name="Morgenstern B."/>
            <person name="Solovyev V."/>
            <person name="Kosarev P."/>
            <person name="Brown G."/>
            <person name="Chen H.C."/>
            <person name="Ermolaeva O."/>
            <person name="Hlavina W."/>
            <person name="Kapustin Y."/>
            <person name="Kiryutin B."/>
            <person name="Kitts P."/>
            <person name="Maglott D."/>
            <person name="Pruitt K."/>
            <person name="Sapojnikov V."/>
            <person name="Souvorov A."/>
            <person name="Mackey A.J."/>
            <person name="Waterhouse R.M."/>
            <person name="Wyder S."/>
            <person name="Zdobnov E.M."/>
            <person name="Zdobnov E.M."/>
            <person name="Wyder S."/>
            <person name="Kriventseva E.V."/>
            <person name="Kadowaki T."/>
            <person name="Bork P."/>
            <person name="Aranda M."/>
            <person name="Bao R."/>
            <person name="Beermann A."/>
            <person name="Berns N."/>
            <person name="Bolognesi R."/>
            <person name="Bonneton F."/>
            <person name="Bopp D."/>
            <person name="Brown S.J."/>
            <person name="Bucher G."/>
            <person name="Butts T."/>
            <person name="Chaumot A."/>
            <person name="Denell R.E."/>
            <person name="Ferrier D.E."/>
            <person name="Friedrich M."/>
            <person name="Gordon C.M."/>
            <person name="Jindra M."/>
            <person name="Klingler M."/>
            <person name="Lan Q."/>
            <person name="Lattorff H.M."/>
            <person name="Laudet V."/>
            <person name="von Levetsow C."/>
            <person name="Liu Z."/>
            <person name="Lutz R."/>
            <person name="Lynch J.A."/>
            <person name="da Fonseca R.N."/>
            <person name="Posnien N."/>
            <person name="Reuter R."/>
            <person name="Roth S."/>
            <person name="Savard J."/>
            <person name="Schinko J.B."/>
            <person name="Schmitt C."/>
            <person name="Schoppmeier M."/>
            <person name="Schroder R."/>
            <person name="Shippy T.D."/>
            <person name="Simonnet F."/>
            <person name="Marques-Souza H."/>
            <person name="Tautz D."/>
            <person name="Tomoyasu Y."/>
            <person name="Trauner J."/>
            <person name="Van der Zee M."/>
            <person name="Vervoort M."/>
            <person name="Wittkopp N."/>
            <person name="Wimmer E.A."/>
            <person name="Yang X."/>
            <person name="Jones A.K."/>
            <person name="Sattelle D.B."/>
            <person name="Ebert P.R."/>
            <person name="Nelson D."/>
            <person name="Scott J.G."/>
            <person name="Beeman R.W."/>
            <person name="Muthukrishnan S."/>
            <person name="Kramer K.J."/>
            <person name="Arakane Y."/>
            <person name="Beeman R.W."/>
            <person name="Zhu Q."/>
            <person name="Hogenkamp D."/>
            <person name="Dixit R."/>
            <person name="Oppert B."/>
            <person name="Jiang H."/>
            <person name="Zou Z."/>
            <person name="Marshall J."/>
            <person name="Elpidina E."/>
            <person name="Vinokurov K."/>
            <person name="Oppert C."/>
            <person name="Zou Z."/>
            <person name="Evans J."/>
            <person name="Lu Z."/>
            <person name="Zhao P."/>
            <person name="Sumathipala N."/>
            <person name="Altincicek B."/>
            <person name="Vilcinskas A."/>
            <person name="Williams M."/>
            <person name="Hultmark D."/>
            <person name="Hetru C."/>
            <person name="Jiang H."/>
            <person name="Grimmelikhuijzen C.J."/>
            <person name="Hauser F."/>
            <person name="Cazzamali G."/>
            <person name="Williamson M."/>
            <person name="Park Y."/>
            <person name="Li B."/>
            <person name="Tanaka Y."/>
            <person name="Predel R."/>
            <person name="Neupert S."/>
            <person name="Schachtner J."/>
            <person name="Verleyen P."/>
            <person name="Raible F."/>
            <person name="Bork P."/>
            <person name="Friedrich M."/>
            <person name="Walden K.K."/>
            <person name="Robertson H.M."/>
            <person name="Angeli S."/>
            <person name="Foret S."/>
            <person name="Bucher G."/>
            <person name="Schuetz S."/>
            <person name="Maleszka R."/>
            <person name="Wimmer E.A."/>
            <person name="Beeman R.W."/>
            <person name="Lorenzen M."/>
            <person name="Tomoyasu Y."/>
            <person name="Miller S.C."/>
            <person name="Grossmann D."/>
            <person name="Bucher G."/>
        </authorList>
    </citation>
    <scope>NUCLEOTIDE SEQUENCE [LARGE SCALE GENOMIC DNA]</scope>
    <source>
        <strain evidence="1 2">Georgia GA2</strain>
    </source>
</reference>
<dbReference type="AlphaFoldDB" id="D6X2N6"/>
<dbReference type="InParanoid" id="D6X2N6"/>
<evidence type="ECO:0000313" key="2">
    <source>
        <dbReference type="Proteomes" id="UP000007266"/>
    </source>
</evidence>
<organism evidence="1 2">
    <name type="scientific">Tribolium castaneum</name>
    <name type="common">Red flour beetle</name>
    <dbReference type="NCBI Taxonomy" id="7070"/>
    <lineage>
        <taxon>Eukaryota</taxon>
        <taxon>Metazoa</taxon>
        <taxon>Ecdysozoa</taxon>
        <taxon>Arthropoda</taxon>
        <taxon>Hexapoda</taxon>
        <taxon>Insecta</taxon>
        <taxon>Pterygota</taxon>
        <taxon>Neoptera</taxon>
        <taxon>Endopterygota</taxon>
        <taxon>Coleoptera</taxon>
        <taxon>Polyphaga</taxon>
        <taxon>Cucujiformia</taxon>
        <taxon>Tenebrionidae</taxon>
        <taxon>Tenebrionidae incertae sedis</taxon>
        <taxon>Tribolium</taxon>
    </lineage>
</organism>
<protein>
    <submittedName>
        <fullName evidence="1">Uncharacterized protein</fullName>
    </submittedName>
</protein>
<gene>
    <name evidence="1" type="primary">GLEAN_12480</name>
    <name evidence="1" type="ORF">TcasGA2_TC012480</name>
</gene>
<dbReference type="HOGENOM" id="CLU_1356242_0_0_1"/>
<dbReference type="EMBL" id="KQ971372">
    <property type="protein sequence ID" value="EFA10276.1"/>
    <property type="molecule type" value="Genomic_DNA"/>
</dbReference>
<name>D6X2N6_TRICA</name>
<dbReference type="Proteomes" id="UP000007266">
    <property type="component" value="Linkage group 9"/>
</dbReference>